<evidence type="ECO:0000313" key="6">
    <source>
        <dbReference type="Proteomes" id="UP000268652"/>
    </source>
</evidence>
<dbReference type="Proteomes" id="UP000275024">
    <property type="component" value="Unassembled WGS sequence"/>
</dbReference>
<organism evidence="4 7">
    <name type="scientific">Streptomyces radicis</name>
    <dbReference type="NCBI Taxonomy" id="1750517"/>
    <lineage>
        <taxon>Bacteria</taxon>
        <taxon>Bacillati</taxon>
        <taxon>Actinomycetota</taxon>
        <taxon>Actinomycetes</taxon>
        <taxon>Kitasatosporales</taxon>
        <taxon>Streptomycetaceae</taxon>
        <taxon>Streptomyces</taxon>
    </lineage>
</organism>
<feature type="region of interest" description="Disordered" evidence="1">
    <location>
        <begin position="314"/>
        <end position="335"/>
    </location>
</feature>
<feature type="compositionally biased region" description="Pro residues" evidence="1">
    <location>
        <begin position="219"/>
        <end position="243"/>
    </location>
</feature>
<keyword evidence="2" id="KW-1133">Transmembrane helix</keyword>
<dbReference type="SUPFAM" id="SSF47090">
    <property type="entry name" value="PGBD-like"/>
    <property type="match status" value="1"/>
</dbReference>
<dbReference type="EMBL" id="RBDY01000003">
    <property type="protein sequence ID" value="RKN25865.1"/>
    <property type="molecule type" value="Genomic_DNA"/>
</dbReference>
<keyword evidence="6" id="KW-1185">Reference proteome</keyword>
<dbReference type="InterPro" id="IPR002477">
    <property type="entry name" value="Peptidoglycan-bd-like"/>
</dbReference>
<accession>A0A3A9WIE8</accession>
<feature type="domain" description="Peptidoglycan binding-like" evidence="3">
    <location>
        <begin position="269"/>
        <end position="328"/>
    </location>
</feature>
<name>A0A3A9WIE8_9ACTN</name>
<sequence>MTGQPDCLVCGRAALPNGDPDCDCLTHSLSRPVNPPQHGPDPADVALFPLEPPPPRAARPGVPPSWPVPGSAPQFQPMLVEPSDAGVYGTFRAPGAHRKPRSRTRIAAAASGAVAAVMGCTALAASLLGGGPRTDEALERNENGPSLALPDGGSTSPDRDGDMERHGDEPREGRDAGGATDEPERPRGPTAPTPSPTPDPPPPPPAAEEPEPDPSEWQPTPPPPSPSDPPAEPSDPPDPPETPEPSDPDPDPSDPPPEEETPVLSAGDSGPEVAELQERLLQLGWAYTGEVTGVYDDRTVEAVRRFQSAVGVAGDPVGVYGANTRRALEERTTEP</sequence>
<feature type="region of interest" description="Disordered" evidence="1">
    <location>
        <begin position="126"/>
        <end position="272"/>
    </location>
</feature>
<feature type="region of interest" description="Disordered" evidence="1">
    <location>
        <begin position="32"/>
        <end position="74"/>
    </location>
</feature>
<evidence type="ECO:0000256" key="1">
    <source>
        <dbReference type="SAM" id="MobiDB-lite"/>
    </source>
</evidence>
<comment type="caution">
    <text evidence="4">The sequence shown here is derived from an EMBL/GenBank/DDBJ whole genome shotgun (WGS) entry which is preliminary data.</text>
</comment>
<protein>
    <submittedName>
        <fullName evidence="4">Peptidoglycan-binding protein</fullName>
    </submittedName>
</protein>
<feature type="compositionally biased region" description="Basic and acidic residues" evidence="1">
    <location>
        <begin position="133"/>
        <end position="142"/>
    </location>
</feature>
<feature type="compositionally biased region" description="Pro residues" evidence="1">
    <location>
        <begin position="189"/>
        <end position="207"/>
    </location>
</feature>
<evidence type="ECO:0000313" key="7">
    <source>
        <dbReference type="Proteomes" id="UP000275024"/>
    </source>
</evidence>
<feature type="compositionally biased region" description="Basic and acidic residues" evidence="1">
    <location>
        <begin position="326"/>
        <end position="335"/>
    </location>
</feature>
<proteinExistence type="predicted"/>
<dbReference type="InterPro" id="IPR036366">
    <property type="entry name" value="PGBDSf"/>
</dbReference>
<evidence type="ECO:0000256" key="2">
    <source>
        <dbReference type="SAM" id="Phobius"/>
    </source>
</evidence>
<gene>
    <name evidence="5" type="ORF">D7318_06360</name>
    <name evidence="4" type="ORF">D7319_04120</name>
</gene>
<feature type="compositionally biased region" description="Pro residues" evidence="1">
    <location>
        <begin position="50"/>
        <end position="67"/>
    </location>
</feature>
<keyword evidence="2" id="KW-0812">Transmembrane</keyword>
<evidence type="ECO:0000259" key="3">
    <source>
        <dbReference type="Pfam" id="PF01471"/>
    </source>
</evidence>
<dbReference type="Gene3D" id="1.10.101.10">
    <property type="entry name" value="PGBD-like superfamily/PGBD"/>
    <property type="match status" value="1"/>
</dbReference>
<keyword evidence="2" id="KW-0472">Membrane</keyword>
<feature type="transmembrane region" description="Helical" evidence="2">
    <location>
        <begin position="106"/>
        <end position="128"/>
    </location>
</feature>
<dbReference type="RefSeq" id="WP_120695878.1">
    <property type="nucleotide sequence ID" value="NZ_RBDX01000002.1"/>
</dbReference>
<dbReference type="OrthoDB" id="4226197at2"/>
<dbReference type="Pfam" id="PF01471">
    <property type="entry name" value="PG_binding_1"/>
    <property type="match status" value="1"/>
</dbReference>
<reference evidence="6 7" key="1">
    <citation type="submission" date="2018-09" db="EMBL/GenBank/DDBJ databases">
        <title>Streptomyces sp. nov. DS1-2, an endophytic actinomycete isolated from roots of Dendrobium scabrilingue.</title>
        <authorList>
            <person name="Kuncharoen N."/>
            <person name="Kudo T."/>
            <person name="Ohkuma M."/>
            <person name="Yuki M."/>
            <person name="Tanasupawat S."/>
        </authorList>
    </citation>
    <scope>NUCLEOTIDE SEQUENCE [LARGE SCALE GENOMIC DNA]</scope>
    <source>
        <strain evidence="4 7">AZ1-7</strain>
        <strain evidence="5 6">DS1-2</strain>
    </source>
</reference>
<evidence type="ECO:0000313" key="4">
    <source>
        <dbReference type="EMBL" id="RKN12083.1"/>
    </source>
</evidence>
<dbReference type="EMBL" id="RBDX01000002">
    <property type="protein sequence ID" value="RKN12083.1"/>
    <property type="molecule type" value="Genomic_DNA"/>
</dbReference>
<feature type="compositionally biased region" description="Basic and acidic residues" evidence="1">
    <location>
        <begin position="157"/>
        <end position="175"/>
    </location>
</feature>
<dbReference type="Proteomes" id="UP000268652">
    <property type="component" value="Unassembled WGS sequence"/>
</dbReference>
<dbReference type="AlphaFoldDB" id="A0A3A9WIE8"/>
<dbReference type="PRINTS" id="PR01217">
    <property type="entry name" value="PRICHEXTENSN"/>
</dbReference>
<dbReference type="InterPro" id="IPR036365">
    <property type="entry name" value="PGBD-like_sf"/>
</dbReference>
<evidence type="ECO:0000313" key="5">
    <source>
        <dbReference type="EMBL" id="RKN25865.1"/>
    </source>
</evidence>
<feature type="compositionally biased region" description="Acidic residues" evidence="1">
    <location>
        <begin position="244"/>
        <end position="261"/>
    </location>
</feature>